<gene>
    <name evidence="2" type="ORF">E5676_scaffold190G00050</name>
    <name evidence="1" type="ORF">E6C27_scaffold25G00870</name>
</gene>
<dbReference type="Proteomes" id="UP000321393">
    <property type="component" value="Unassembled WGS sequence"/>
</dbReference>
<name>A0A5D3DQH3_CUCMM</name>
<evidence type="ECO:0000313" key="2">
    <source>
        <dbReference type="EMBL" id="TYK25916.1"/>
    </source>
</evidence>
<dbReference type="Proteomes" id="UP000321947">
    <property type="component" value="Unassembled WGS sequence"/>
</dbReference>
<evidence type="ECO:0000313" key="3">
    <source>
        <dbReference type="Proteomes" id="UP000321393"/>
    </source>
</evidence>
<dbReference type="EMBL" id="SSTE01000887">
    <property type="protein sequence ID" value="KAA0066530.1"/>
    <property type="molecule type" value="Genomic_DNA"/>
</dbReference>
<evidence type="ECO:0000313" key="4">
    <source>
        <dbReference type="Proteomes" id="UP000321947"/>
    </source>
</evidence>
<dbReference type="AlphaFoldDB" id="A0A5D3DQH3"/>
<evidence type="ECO:0000313" key="1">
    <source>
        <dbReference type="EMBL" id="KAA0066530.1"/>
    </source>
</evidence>
<protein>
    <submittedName>
        <fullName evidence="2">Uncharacterized protein</fullName>
    </submittedName>
</protein>
<reference evidence="3 4" key="1">
    <citation type="submission" date="2019-08" db="EMBL/GenBank/DDBJ databases">
        <title>Draft genome sequences of two oriental melons (Cucumis melo L. var makuwa).</title>
        <authorList>
            <person name="Kwon S.-Y."/>
        </authorList>
    </citation>
    <scope>NUCLEOTIDE SEQUENCE [LARGE SCALE GENOMIC DNA]</scope>
    <source>
        <strain evidence="4">cv. Chang Bougi</strain>
        <strain evidence="3">cv. SW 3</strain>
        <tissue evidence="2">Leaf</tissue>
    </source>
</reference>
<sequence>MEVSFEVRLEEDYKNALGVLTTLATGSAAFTVRFLTNDNDKNSVKPIYVCEHYKKQWHTKNQCWKLPGCLQESTSSTASQTKTPTLCALTQSGHEVTEDDWHCPT</sequence>
<dbReference type="EMBL" id="SSTD01003649">
    <property type="protein sequence ID" value="TYK25916.1"/>
    <property type="molecule type" value="Genomic_DNA"/>
</dbReference>
<comment type="caution">
    <text evidence="2">The sequence shown here is derived from an EMBL/GenBank/DDBJ whole genome shotgun (WGS) entry which is preliminary data.</text>
</comment>
<accession>A0A5D3DQH3</accession>
<organism evidence="2 4">
    <name type="scientific">Cucumis melo var. makuwa</name>
    <name type="common">Oriental melon</name>
    <dbReference type="NCBI Taxonomy" id="1194695"/>
    <lineage>
        <taxon>Eukaryota</taxon>
        <taxon>Viridiplantae</taxon>
        <taxon>Streptophyta</taxon>
        <taxon>Embryophyta</taxon>
        <taxon>Tracheophyta</taxon>
        <taxon>Spermatophyta</taxon>
        <taxon>Magnoliopsida</taxon>
        <taxon>eudicotyledons</taxon>
        <taxon>Gunneridae</taxon>
        <taxon>Pentapetalae</taxon>
        <taxon>rosids</taxon>
        <taxon>fabids</taxon>
        <taxon>Cucurbitales</taxon>
        <taxon>Cucurbitaceae</taxon>
        <taxon>Benincaseae</taxon>
        <taxon>Cucumis</taxon>
    </lineage>
</organism>
<proteinExistence type="predicted"/>